<dbReference type="EnsemblPlants" id="Kaladp0058s0475.1.v1.1">
    <property type="protein sequence ID" value="Kaladp0058s0475.1.v1.1"/>
    <property type="gene ID" value="Kaladp0058s0475.v1.1"/>
</dbReference>
<dbReference type="Gramene" id="Kaladp0058s0475.1.v1.1">
    <property type="protein sequence ID" value="Kaladp0058s0475.1.v1.1"/>
    <property type="gene ID" value="Kaladp0058s0475.v1.1"/>
</dbReference>
<evidence type="ECO:0000313" key="3">
    <source>
        <dbReference type="Proteomes" id="UP000594263"/>
    </source>
</evidence>
<evidence type="ECO:0000313" key="2">
    <source>
        <dbReference type="EnsemblPlants" id="Kaladp0058s0475.1.v1.1"/>
    </source>
</evidence>
<evidence type="ECO:0000256" key="1">
    <source>
        <dbReference type="SAM" id="MobiDB-lite"/>
    </source>
</evidence>
<keyword evidence="3" id="KW-1185">Reference proteome</keyword>
<organism evidence="2 3">
    <name type="scientific">Kalanchoe fedtschenkoi</name>
    <name type="common">Lavender scallops</name>
    <name type="synonym">South American air plant</name>
    <dbReference type="NCBI Taxonomy" id="63787"/>
    <lineage>
        <taxon>Eukaryota</taxon>
        <taxon>Viridiplantae</taxon>
        <taxon>Streptophyta</taxon>
        <taxon>Embryophyta</taxon>
        <taxon>Tracheophyta</taxon>
        <taxon>Spermatophyta</taxon>
        <taxon>Magnoliopsida</taxon>
        <taxon>eudicotyledons</taxon>
        <taxon>Gunneridae</taxon>
        <taxon>Pentapetalae</taxon>
        <taxon>Saxifragales</taxon>
        <taxon>Crassulaceae</taxon>
        <taxon>Kalanchoe</taxon>
    </lineage>
</organism>
<accession>A0A7N0U8X4</accession>
<sequence>MAHLLSNGNNNHHHHPRRRDLDQVITSLKKGARLLKYGRQGKPKFYPFRSSSDESTLIWVSNSGERSSTLSAVSRIVPGQRSICKDKLEVETWIAGLQEIIVFS</sequence>
<dbReference type="Proteomes" id="UP000594263">
    <property type="component" value="Unplaced"/>
</dbReference>
<protein>
    <submittedName>
        <fullName evidence="2">Uncharacterized protein</fullName>
    </submittedName>
</protein>
<dbReference type="SUPFAM" id="SSF50729">
    <property type="entry name" value="PH domain-like"/>
    <property type="match status" value="1"/>
</dbReference>
<dbReference type="Gene3D" id="2.30.29.30">
    <property type="entry name" value="Pleckstrin-homology domain (PH domain)/Phosphotyrosine-binding domain (PTB)"/>
    <property type="match status" value="1"/>
</dbReference>
<name>A0A7N0U8X4_KALFE</name>
<dbReference type="InterPro" id="IPR011993">
    <property type="entry name" value="PH-like_dom_sf"/>
</dbReference>
<proteinExistence type="predicted"/>
<feature type="region of interest" description="Disordered" evidence="1">
    <location>
        <begin position="1"/>
        <end position="21"/>
    </location>
</feature>
<reference evidence="2" key="1">
    <citation type="submission" date="2021-01" db="UniProtKB">
        <authorList>
            <consortium name="EnsemblPlants"/>
        </authorList>
    </citation>
    <scope>IDENTIFICATION</scope>
</reference>
<dbReference type="AlphaFoldDB" id="A0A7N0U8X4"/>